<dbReference type="InterPro" id="IPR001646">
    <property type="entry name" value="5peptide_repeat"/>
</dbReference>
<dbReference type="RefSeq" id="WP_025205294.1">
    <property type="nucleotide sequence ID" value="NZ_CP007033.1"/>
</dbReference>
<name>A0ABM5P497_DEHRP</name>
<keyword evidence="2" id="KW-1185">Reference proteome</keyword>
<evidence type="ECO:0008006" key="3">
    <source>
        <dbReference type="Google" id="ProtNLM"/>
    </source>
</evidence>
<evidence type="ECO:0000313" key="2">
    <source>
        <dbReference type="Proteomes" id="UP000018934"/>
    </source>
</evidence>
<dbReference type="Pfam" id="PF13599">
    <property type="entry name" value="Pentapeptide_4"/>
    <property type="match status" value="1"/>
</dbReference>
<protein>
    <recommendedName>
        <fullName evidence="3">Pentapeptide repeat-containing protein</fullName>
    </recommendedName>
</protein>
<dbReference type="EMBL" id="CP007033">
    <property type="protein sequence ID" value="AHF09360.1"/>
    <property type="molecule type" value="Genomic_DNA"/>
</dbReference>
<dbReference type="Gene3D" id="2.160.20.80">
    <property type="entry name" value="E3 ubiquitin-protein ligase SopA"/>
    <property type="match status" value="1"/>
</dbReference>
<dbReference type="SUPFAM" id="SSF141571">
    <property type="entry name" value="Pentapeptide repeat-like"/>
    <property type="match status" value="1"/>
</dbReference>
<dbReference type="Proteomes" id="UP000018934">
    <property type="component" value="Chromosome"/>
</dbReference>
<dbReference type="PANTHER" id="PTHR42999:SF1">
    <property type="entry name" value="PENTAPEPTIDE REPEAT-CONTAINING PROTEIN"/>
    <property type="match status" value="1"/>
</dbReference>
<proteinExistence type="predicted"/>
<dbReference type="InterPro" id="IPR052949">
    <property type="entry name" value="PA_immunity-related"/>
</dbReference>
<evidence type="ECO:0000313" key="1">
    <source>
        <dbReference type="EMBL" id="AHF09360.1"/>
    </source>
</evidence>
<reference evidence="1 2" key="1">
    <citation type="journal article" date="2013" name="Stand. Genomic Sci.">
        <title>Complete genome sequence of Dehalobacter restrictus PER-K23(T.).</title>
        <authorList>
            <person name="Kruse T."/>
            <person name="Maillard J."/>
            <person name="Goodwin L."/>
            <person name="Woyke T."/>
            <person name="Teshima H."/>
            <person name="Bruce D."/>
            <person name="Detter C."/>
            <person name="Tapia R."/>
            <person name="Han C."/>
            <person name="Huntemann M."/>
            <person name="Wei C.L."/>
            <person name="Han J."/>
            <person name="Chen A."/>
            <person name="Kyrpides N."/>
            <person name="Szeto E."/>
            <person name="Markowitz V."/>
            <person name="Ivanova N."/>
            <person name="Pagani I."/>
            <person name="Pati A."/>
            <person name="Pitluck S."/>
            <person name="Nolan M."/>
            <person name="Holliger C."/>
            <person name="Smidt H."/>
        </authorList>
    </citation>
    <scope>NUCLEOTIDE SEQUENCE [LARGE SCALE GENOMIC DNA]</scope>
    <source>
        <strain evidence="2">DSM 9455</strain>
    </source>
</reference>
<dbReference type="PANTHER" id="PTHR42999">
    <property type="entry name" value="ANTIBIOTIC RESISTANCE PROTEIN MCBG"/>
    <property type="match status" value="1"/>
</dbReference>
<gene>
    <name evidence="1" type="ORF">DEHRE_04105</name>
</gene>
<organism evidence="1 2">
    <name type="scientific">Dehalobacter restrictus (strain DSM 9455 / PER-K23)</name>
    <dbReference type="NCBI Taxonomy" id="871738"/>
    <lineage>
        <taxon>Bacteria</taxon>
        <taxon>Bacillati</taxon>
        <taxon>Bacillota</taxon>
        <taxon>Clostridia</taxon>
        <taxon>Eubacteriales</taxon>
        <taxon>Desulfitobacteriaceae</taxon>
        <taxon>Dehalobacter</taxon>
    </lineage>
</organism>
<sequence length="152" mass="17811">MQNNQFYATRPIFDNELEPATLARENITDEAMFSYVEVSDCTLDHIEADRIMFKQVVFQKVMFTEAIFRYADLMNVRFQNCDLSNADFSEAILHRVEFINCKLIGINLSEATLRDVTFENCNCQYAFFGYANGKQNEDYRLRHSMRIGGKQR</sequence>
<accession>A0ABM5P497</accession>